<dbReference type="GO" id="GO:0000978">
    <property type="term" value="F:RNA polymerase II cis-regulatory region sequence-specific DNA binding"/>
    <property type="evidence" value="ECO:0007669"/>
    <property type="project" value="TreeGrafter"/>
</dbReference>
<reference evidence="2" key="1">
    <citation type="submission" date="2020-12" db="EMBL/GenBank/DDBJ databases">
        <title>Metabolic potential, ecology and presence of endohyphal bacteria is reflected in genomic diversity of Mucoromycotina.</title>
        <authorList>
            <person name="Muszewska A."/>
            <person name="Okrasinska A."/>
            <person name="Steczkiewicz K."/>
            <person name="Drgas O."/>
            <person name="Orlowska M."/>
            <person name="Perlinska-Lenart U."/>
            <person name="Aleksandrzak-Piekarczyk T."/>
            <person name="Szatraj K."/>
            <person name="Zielenkiewicz U."/>
            <person name="Pilsyk S."/>
            <person name="Malc E."/>
            <person name="Mieczkowski P."/>
            <person name="Kruszewska J.S."/>
            <person name="Biernat P."/>
            <person name="Pawlowska J."/>
        </authorList>
    </citation>
    <scope>NUCLEOTIDE SEQUENCE</scope>
    <source>
        <strain evidence="2">WA0000067209</strain>
    </source>
</reference>
<evidence type="ECO:0008006" key="4">
    <source>
        <dbReference type="Google" id="ProtNLM"/>
    </source>
</evidence>
<feature type="compositionally biased region" description="Low complexity" evidence="1">
    <location>
        <begin position="39"/>
        <end position="50"/>
    </location>
</feature>
<name>A0A8H7U8B5_MORIS</name>
<feature type="region of interest" description="Disordered" evidence="1">
    <location>
        <begin position="39"/>
        <end position="75"/>
    </location>
</feature>
<dbReference type="GO" id="GO:0005507">
    <property type="term" value="F:copper ion binding"/>
    <property type="evidence" value="ECO:0007669"/>
    <property type="project" value="TreeGrafter"/>
</dbReference>
<organism evidence="2 3">
    <name type="scientific">Mortierella isabellina</name>
    <name type="common">Filamentous fungus</name>
    <name type="synonym">Umbelopsis isabellina</name>
    <dbReference type="NCBI Taxonomy" id="91625"/>
    <lineage>
        <taxon>Eukaryota</taxon>
        <taxon>Fungi</taxon>
        <taxon>Fungi incertae sedis</taxon>
        <taxon>Mucoromycota</taxon>
        <taxon>Mucoromycotina</taxon>
        <taxon>Umbelopsidomycetes</taxon>
        <taxon>Umbelopsidales</taxon>
        <taxon>Umbelopsidaceae</taxon>
        <taxon>Umbelopsis</taxon>
    </lineage>
</organism>
<comment type="caution">
    <text evidence="2">The sequence shown here is derived from an EMBL/GenBank/DDBJ whole genome shotgun (WGS) entry which is preliminary data.</text>
</comment>
<proteinExistence type="predicted"/>
<dbReference type="InterPro" id="IPR051763">
    <property type="entry name" value="Copper_Homeo_Regul"/>
</dbReference>
<dbReference type="PANTHER" id="PTHR28088">
    <property type="entry name" value="TRANSCRIPTIONAL ACTIVATOR HAA1-RELATED"/>
    <property type="match status" value="1"/>
</dbReference>
<dbReference type="GO" id="GO:0005634">
    <property type="term" value="C:nucleus"/>
    <property type="evidence" value="ECO:0007669"/>
    <property type="project" value="TreeGrafter"/>
</dbReference>
<keyword evidence="3" id="KW-1185">Reference proteome</keyword>
<dbReference type="OrthoDB" id="5600085at2759"/>
<evidence type="ECO:0000313" key="3">
    <source>
        <dbReference type="Proteomes" id="UP000654370"/>
    </source>
</evidence>
<dbReference type="GO" id="GO:0045944">
    <property type="term" value="P:positive regulation of transcription by RNA polymerase II"/>
    <property type="evidence" value="ECO:0007669"/>
    <property type="project" value="TreeGrafter"/>
</dbReference>
<dbReference type="AlphaFoldDB" id="A0A8H7U8B5"/>
<dbReference type="GO" id="GO:0000981">
    <property type="term" value="F:DNA-binding transcription factor activity, RNA polymerase II-specific"/>
    <property type="evidence" value="ECO:0007669"/>
    <property type="project" value="TreeGrafter"/>
</dbReference>
<dbReference type="GO" id="GO:0006878">
    <property type="term" value="P:intracellular copper ion homeostasis"/>
    <property type="evidence" value="ECO:0007669"/>
    <property type="project" value="TreeGrafter"/>
</dbReference>
<accession>A0A8H7U8B5</accession>
<dbReference type="PANTHER" id="PTHR28088:SF5">
    <property type="entry name" value="TRANSCRIPTIONAL ACTIVATOR HAA1-RELATED"/>
    <property type="match status" value="1"/>
</dbReference>
<evidence type="ECO:0000256" key="1">
    <source>
        <dbReference type="SAM" id="MobiDB-lite"/>
    </source>
</evidence>
<dbReference type="EMBL" id="JAEPQZ010000011">
    <property type="protein sequence ID" value="KAG2175686.1"/>
    <property type="molecule type" value="Genomic_DNA"/>
</dbReference>
<sequence length="289" mass="31496">MERQLFEVKKKGRPISQCPTCRLLRKTRKMHNKCECDKAQSPADYTSSSSPPSPIQPTPVHHSLYASSNGRPYVDDLQKIQPPSIAARPLIPNANTLQQSMLHHFATVVTASVELSDKDYGDIPLSNVGTADTPKASCCSKAKTEKKDENTEKHCCGSQITSADNKHTNVLEPCCTNNRPCTSSKHKHSEKKSRIVLVTCRCGDDCACPGCDVHPSKVMKGKKDPYAGYTSTSIIGEATVVHRKPSLDDIAGEDWKSPTAVFNEHGVMLCGCGCDRPFDSCRGCGNGME</sequence>
<gene>
    <name evidence="2" type="ORF">INT43_001333</name>
</gene>
<evidence type="ECO:0000313" key="2">
    <source>
        <dbReference type="EMBL" id="KAG2175686.1"/>
    </source>
</evidence>
<dbReference type="GO" id="GO:0006879">
    <property type="term" value="P:intracellular iron ion homeostasis"/>
    <property type="evidence" value="ECO:0007669"/>
    <property type="project" value="TreeGrafter"/>
</dbReference>
<protein>
    <recommendedName>
        <fullName evidence="4">Copper-fist domain-containing protein</fullName>
    </recommendedName>
</protein>
<dbReference type="Proteomes" id="UP000654370">
    <property type="component" value="Unassembled WGS sequence"/>
</dbReference>